<dbReference type="PANTHER" id="PTHR46696">
    <property type="entry name" value="P450, PUTATIVE (EUROFUNG)-RELATED"/>
    <property type="match status" value="1"/>
</dbReference>
<reference evidence="4" key="1">
    <citation type="submission" date="2016-10" db="EMBL/GenBank/DDBJ databases">
        <authorList>
            <person name="Varghese N."/>
            <person name="Submissions S."/>
        </authorList>
    </citation>
    <scope>NUCLEOTIDE SEQUENCE [LARGE SCALE GENOMIC DNA]</scope>
    <source>
        <strain evidence="4">DSM 44654</strain>
    </source>
</reference>
<accession>A0A1H5RK69</accession>
<dbReference type="InterPro" id="IPR001128">
    <property type="entry name" value="Cyt_P450"/>
</dbReference>
<dbReference type="InterPro" id="IPR002397">
    <property type="entry name" value="Cyt_P450_B"/>
</dbReference>
<dbReference type="Proteomes" id="UP000198878">
    <property type="component" value="Unassembled WGS sequence"/>
</dbReference>
<dbReference type="RefSeq" id="WP_086672102.1">
    <property type="nucleotide sequence ID" value="NZ_FNUJ01000018.1"/>
</dbReference>
<keyword evidence="4" id="KW-1185">Reference proteome</keyword>
<gene>
    <name evidence="3" type="ORF">SAMN05421837_11849</name>
</gene>
<keyword evidence="2" id="KW-0503">Monooxygenase</keyword>
<dbReference type="GO" id="GO:0020037">
    <property type="term" value="F:heme binding"/>
    <property type="evidence" value="ECO:0007669"/>
    <property type="project" value="InterPro"/>
</dbReference>
<sequence length="408" mass="44670">MTFRLNMRTNQAESDTLLDGLREDSGVQEALLNTGLRVWVVARYAEAKAALLDSRLVKDPRKLPGGSRPFGGRRHPEDAFAVLGRHALNTDGAEHRRLRELLAECLSPSMVEQRRAQVEEIIYRGVTGLGRATRPDLVTGFANPVLAAVLGEIVGIEPELMAELVSTSRIVMSDADPQAPEMRDAYERYRQLVLRAVAEHDEFPADGTLLKRAFRDYHPRKKLSLSEITTMLAVVIFAGTNTSATLIAYGAAVLSTRPDLVDRLLESEQGSAAVVEEVLRYHPSAPFASWRFATEDVELGGVVIPQGATVLVALAAANRDPRAFDNANEVDLTRIRLPRHLSFGHGPHFCVGAPLARSAAGVALQALFVRYPQIIIAGRLEDLRWSTNLGDRHLSSLPVVLEPEAGSQ</sequence>
<protein>
    <submittedName>
        <fullName evidence="3">Cytochrome P450</fullName>
    </submittedName>
</protein>
<comment type="similarity">
    <text evidence="1 2">Belongs to the cytochrome P450 family.</text>
</comment>
<dbReference type="InterPro" id="IPR017972">
    <property type="entry name" value="Cyt_P450_CS"/>
</dbReference>
<dbReference type="InterPro" id="IPR036396">
    <property type="entry name" value="Cyt_P450_sf"/>
</dbReference>
<keyword evidence="2" id="KW-0560">Oxidoreductase</keyword>
<evidence type="ECO:0000256" key="2">
    <source>
        <dbReference type="RuleBase" id="RU000461"/>
    </source>
</evidence>
<dbReference type="GO" id="GO:0004497">
    <property type="term" value="F:monooxygenase activity"/>
    <property type="evidence" value="ECO:0007669"/>
    <property type="project" value="UniProtKB-KW"/>
</dbReference>
<dbReference type="GO" id="GO:0005506">
    <property type="term" value="F:iron ion binding"/>
    <property type="evidence" value="ECO:0007669"/>
    <property type="project" value="InterPro"/>
</dbReference>
<dbReference type="Gene3D" id="1.10.630.10">
    <property type="entry name" value="Cytochrome P450"/>
    <property type="match status" value="1"/>
</dbReference>
<proteinExistence type="inferred from homology"/>
<evidence type="ECO:0000256" key="1">
    <source>
        <dbReference type="ARBA" id="ARBA00010617"/>
    </source>
</evidence>
<name>A0A1H5RK69_9PSEU</name>
<dbReference type="PANTHER" id="PTHR46696:SF1">
    <property type="entry name" value="CYTOCHROME P450 YJIB-RELATED"/>
    <property type="match status" value="1"/>
</dbReference>
<keyword evidence="2" id="KW-0479">Metal-binding</keyword>
<evidence type="ECO:0000313" key="3">
    <source>
        <dbReference type="EMBL" id="SEF38098.1"/>
    </source>
</evidence>
<keyword evidence="2" id="KW-0349">Heme</keyword>
<dbReference type="STRING" id="218821.SAMN05421837_11849"/>
<dbReference type="GO" id="GO:0016705">
    <property type="term" value="F:oxidoreductase activity, acting on paired donors, with incorporation or reduction of molecular oxygen"/>
    <property type="evidence" value="ECO:0007669"/>
    <property type="project" value="InterPro"/>
</dbReference>
<dbReference type="PRINTS" id="PR00385">
    <property type="entry name" value="P450"/>
</dbReference>
<dbReference type="Pfam" id="PF00067">
    <property type="entry name" value="p450"/>
    <property type="match status" value="1"/>
</dbReference>
<dbReference type="EMBL" id="FNUJ01000018">
    <property type="protein sequence ID" value="SEF38098.1"/>
    <property type="molecule type" value="Genomic_DNA"/>
</dbReference>
<dbReference type="SUPFAM" id="SSF48264">
    <property type="entry name" value="Cytochrome P450"/>
    <property type="match status" value="1"/>
</dbReference>
<dbReference type="OrthoDB" id="3662271at2"/>
<evidence type="ECO:0000313" key="4">
    <source>
        <dbReference type="Proteomes" id="UP000198878"/>
    </source>
</evidence>
<organism evidence="3 4">
    <name type="scientific">Amycolatopsis pretoriensis</name>
    <dbReference type="NCBI Taxonomy" id="218821"/>
    <lineage>
        <taxon>Bacteria</taxon>
        <taxon>Bacillati</taxon>
        <taxon>Actinomycetota</taxon>
        <taxon>Actinomycetes</taxon>
        <taxon>Pseudonocardiales</taxon>
        <taxon>Pseudonocardiaceae</taxon>
        <taxon>Amycolatopsis</taxon>
    </lineage>
</organism>
<dbReference type="PROSITE" id="PS00086">
    <property type="entry name" value="CYTOCHROME_P450"/>
    <property type="match status" value="1"/>
</dbReference>
<keyword evidence="2" id="KW-0408">Iron</keyword>
<dbReference type="AlphaFoldDB" id="A0A1H5RK69"/>
<dbReference type="PRINTS" id="PR00359">
    <property type="entry name" value="BP450"/>
</dbReference>